<sequence>MKQLKYIFCFLFVTIASNIVVAQDMIVTNDGTIIKAKVTKVGATEVEYKKWTNQDGPIYTVKVSNLIAINYQNGEKDTFSNFPSNSQQIATAKTQNTGNVQVTVESLSPEARAANETIMTKLNAPVELVYPEKHKEDIGKKDAGAAYIVYGLKRNSVISNEDIEIIGKIGCLSKINKNAPAQWKEGDTDPAINKTNPAIKISIRNKSDKILFIDLGTTYIGSMGNVTCYYVPSSTSSSHGTSGGASINLGSVAGAIGIGGAISTLANGINVGGGSSNSTVSTTYSQRIISIPPKSTIDLAPQYLFGNEIKKICEGAYLELFSNMSYIFIPKLYFNKKAGRMLVGDHYKYTEDNSPIQFNFIMSYSYDDSCASTKTLSAYFYMRDLMGFYSTNWSLVDRGRLPSDFVGLSSWVYVKSWNVTESFPKQ</sequence>
<comment type="caution">
    <text evidence="2">The sequence shown here is derived from an EMBL/GenBank/DDBJ whole genome shotgun (WGS) entry which is preliminary data.</text>
</comment>
<reference evidence="2" key="1">
    <citation type="submission" date="2021-06" db="EMBL/GenBank/DDBJ databases">
        <title>Collection of gut derived symbiotic bacterial strains cultured from healthy donors.</title>
        <authorList>
            <person name="Lin H."/>
            <person name="Littmann E."/>
            <person name="Pamer E.G."/>
        </authorList>
    </citation>
    <scope>NUCLEOTIDE SEQUENCE</scope>
    <source>
        <strain evidence="2">MSK.21.74</strain>
    </source>
</reference>
<feature type="signal peptide" evidence="1">
    <location>
        <begin position="1"/>
        <end position="22"/>
    </location>
</feature>
<gene>
    <name evidence="2" type="ORF">KSW82_14540</name>
</gene>
<dbReference type="Proteomes" id="UP001196765">
    <property type="component" value="Unassembled WGS sequence"/>
</dbReference>
<name>A0AAW4N5G1_9BACT</name>
<dbReference type="EMBL" id="JAHOEI010000083">
    <property type="protein sequence ID" value="MBV3388943.1"/>
    <property type="molecule type" value="Genomic_DNA"/>
</dbReference>
<feature type="chain" id="PRO_5043565717" evidence="1">
    <location>
        <begin position="23"/>
        <end position="426"/>
    </location>
</feature>
<dbReference type="RefSeq" id="WP_217745092.1">
    <property type="nucleotide sequence ID" value="NZ_JAHOEI010000083.1"/>
</dbReference>
<protein>
    <submittedName>
        <fullName evidence="2">Uncharacterized protein</fullName>
    </submittedName>
</protein>
<evidence type="ECO:0000256" key="1">
    <source>
        <dbReference type="SAM" id="SignalP"/>
    </source>
</evidence>
<dbReference type="AlphaFoldDB" id="A0AAW4N5G1"/>
<keyword evidence="1" id="KW-0732">Signal</keyword>
<accession>A0AAW4N5G1</accession>
<evidence type="ECO:0000313" key="3">
    <source>
        <dbReference type="Proteomes" id="UP001196765"/>
    </source>
</evidence>
<evidence type="ECO:0000313" key="2">
    <source>
        <dbReference type="EMBL" id="MBV3388943.1"/>
    </source>
</evidence>
<proteinExistence type="predicted"/>
<organism evidence="2 3">
    <name type="scientific">Segatella copri</name>
    <dbReference type="NCBI Taxonomy" id="165179"/>
    <lineage>
        <taxon>Bacteria</taxon>
        <taxon>Pseudomonadati</taxon>
        <taxon>Bacteroidota</taxon>
        <taxon>Bacteroidia</taxon>
        <taxon>Bacteroidales</taxon>
        <taxon>Prevotellaceae</taxon>
        <taxon>Segatella</taxon>
    </lineage>
</organism>